<dbReference type="CDD" id="cd00093">
    <property type="entry name" value="HTH_XRE"/>
    <property type="match status" value="1"/>
</dbReference>
<dbReference type="GO" id="GO:0003677">
    <property type="term" value="F:DNA binding"/>
    <property type="evidence" value="ECO:0007669"/>
    <property type="project" value="InterPro"/>
</dbReference>
<dbReference type="EMBL" id="QEXO01000003">
    <property type="protein sequence ID" value="PWE14143.1"/>
    <property type="molecule type" value="Genomic_DNA"/>
</dbReference>
<sequence length="120" mass="13311">MKYDEAQRTPPKRLQEASAIGQKLQQLRIAHGMTQSDVAARAGISRSTAALLEQGNESRTMSQILRYLHAIEPELTLLDLLTEQSGAVRSFNNANKVQRVSRKNASNTANIAPAKDKYDF</sequence>
<dbReference type="SUPFAM" id="SSF47413">
    <property type="entry name" value="lambda repressor-like DNA-binding domains"/>
    <property type="match status" value="1"/>
</dbReference>
<evidence type="ECO:0000313" key="2">
    <source>
        <dbReference type="EMBL" id="PWE14143.1"/>
    </source>
</evidence>
<proteinExistence type="predicted"/>
<dbReference type="Proteomes" id="UP000245216">
    <property type="component" value="Unassembled WGS sequence"/>
</dbReference>
<dbReference type="SMART" id="SM00530">
    <property type="entry name" value="HTH_XRE"/>
    <property type="match status" value="1"/>
</dbReference>
<name>A0A2U2BJE7_ALCFA</name>
<dbReference type="RefSeq" id="WP_042485454.1">
    <property type="nucleotide sequence ID" value="NZ_CAXOJJ010000004.1"/>
</dbReference>
<dbReference type="OrthoDB" id="9182103at2"/>
<gene>
    <name evidence="2" type="ORF">DF183_13435</name>
</gene>
<organism evidence="2 3">
    <name type="scientific">Alcaligenes faecalis</name>
    <dbReference type="NCBI Taxonomy" id="511"/>
    <lineage>
        <taxon>Bacteria</taxon>
        <taxon>Pseudomonadati</taxon>
        <taxon>Pseudomonadota</taxon>
        <taxon>Betaproteobacteria</taxon>
        <taxon>Burkholderiales</taxon>
        <taxon>Alcaligenaceae</taxon>
        <taxon>Alcaligenes</taxon>
    </lineage>
</organism>
<dbReference type="PROSITE" id="PS50943">
    <property type="entry name" value="HTH_CROC1"/>
    <property type="match status" value="1"/>
</dbReference>
<dbReference type="STRING" id="511.UZ73_11550"/>
<dbReference type="Pfam" id="PF13560">
    <property type="entry name" value="HTH_31"/>
    <property type="match status" value="1"/>
</dbReference>
<comment type="caution">
    <text evidence="2">The sequence shown here is derived from an EMBL/GenBank/DDBJ whole genome shotgun (WGS) entry which is preliminary data.</text>
</comment>
<dbReference type="InterPro" id="IPR001387">
    <property type="entry name" value="Cro/C1-type_HTH"/>
</dbReference>
<feature type="compositionally biased region" description="Polar residues" evidence="1">
    <location>
        <begin position="98"/>
        <end position="110"/>
    </location>
</feature>
<dbReference type="AlphaFoldDB" id="A0A2U2BJE7"/>
<feature type="region of interest" description="Disordered" evidence="1">
    <location>
        <begin position="98"/>
        <end position="120"/>
    </location>
</feature>
<dbReference type="InterPro" id="IPR010982">
    <property type="entry name" value="Lambda_DNA-bd_dom_sf"/>
</dbReference>
<dbReference type="Gene3D" id="1.10.260.40">
    <property type="entry name" value="lambda repressor-like DNA-binding domains"/>
    <property type="match status" value="1"/>
</dbReference>
<evidence type="ECO:0000256" key="1">
    <source>
        <dbReference type="SAM" id="MobiDB-lite"/>
    </source>
</evidence>
<accession>A0A2U2BJE7</accession>
<evidence type="ECO:0000313" key="3">
    <source>
        <dbReference type="Proteomes" id="UP000245216"/>
    </source>
</evidence>
<reference evidence="2 3" key="2">
    <citation type="submission" date="2018-05" db="EMBL/GenBank/DDBJ databases">
        <authorList>
            <person name="Lanie J.A."/>
            <person name="Ng W.-L."/>
            <person name="Kazmierczak K.M."/>
            <person name="Andrzejewski T.M."/>
            <person name="Davidsen T.M."/>
            <person name="Wayne K.J."/>
            <person name="Tettelin H."/>
            <person name="Glass J.I."/>
            <person name="Rusch D."/>
            <person name="Podicherti R."/>
            <person name="Tsui H.-C.T."/>
            <person name="Winkler M.E."/>
        </authorList>
    </citation>
    <scope>NUCLEOTIDE SEQUENCE [LARGE SCALE GENOMIC DNA]</scope>
    <source>
        <strain evidence="2 3">YBY</strain>
    </source>
</reference>
<reference evidence="2 3" key="1">
    <citation type="submission" date="2018-05" db="EMBL/GenBank/DDBJ databases">
        <title>Genome Sequence of an Efficient Indole-Degrading Bacterium, Alcaligenes sp.YBY.</title>
        <authorList>
            <person name="Yang B."/>
        </authorList>
    </citation>
    <scope>NUCLEOTIDE SEQUENCE [LARGE SCALE GENOMIC DNA]</scope>
    <source>
        <strain evidence="2 3">YBY</strain>
    </source>
</reference>
<protein>
    <submittedName>
        <fullName evidence="2">Transcriptional regulator</fullName>
    </submittedName>
</protein>